<gene>
    <name evidence="3" type="ORF">M422DRAFT_272417</name>
</gene>
<keyword evidence="4" id="KW-1185">Reference proteome</keyword>
<dbReference type="InterPro" id="IPR048746">
    <property type="entry name" value="CCL2-like_lectin"/>
</dbReference>
<dbReference type="HOGENOM" id="CLU_141792_0_0_1"/>
<evidence type="ECO:0000313" key="4">
    <source>
        <dbReference type="Proteomes" id="UP000054279"/>
    </source>
</evidence>
<dbReference type="AlphaFoldDB" id="A0A0C9TXG4"/>
<name>A0A0C9TXG4_SPHS4</name>
<feature type="signal peptide" evidence="1">
    <location>
        <begin position="1"/>
        <end position="19"/>
    </location>
</feature>
<accession>A0A0C9TXG4</accession>
<dbReference type="Pfam" id="PF21595">
    <property type="entry name" value="CCL2-like"/>
    <property type="match status" value="1"/>
</dbReference>
<reference evidence="3 4" key="1">
    <citation type="submission" date="2014-06" db="EMBL/GenBank/DDBJ databases">
        <title>Evolutionary Origins and Diversification of the Mycorrhizal Mutualists.</title>
        <authorList>
            <consortium name="DOE Joint Genome Institute"/>
            <consortium name="Mycorrhizal Genomics Consortium"/>
            <person name="Kohler A."/>
            <person name="Kuo A."/>
            <person name="Nagy L.G."/>
            <person name="Floudas D."/>
            <person name="Copeland A."/>
            <person name="Barry K.W."/>
            <person name="Cichocki N."/>
            <person name="Veneault-Fourrey C."/>
            <person name="LaButti K."/>
            <person name="Lindquist E.A."/>
            <person name="Lipzen A."/>
            <person name="Lundell T."/>
            <person name="Morin E."/>
            <person name="Murat C."/>
            <person name="Riley R."/>
            <person name="Ohm R."/>
            <person name="Sun H."/>
            <person name="Tunlid A."/>
            <person name="Henrissat B."/>
            <person name="Grigoriev I.V."/>
            <person name="Hibbett D.S."/>
            <person name="Martin F."/>
        </authorList>
    </citation>
    <scope>NUCLEOTIDE SEQUENCE [LARGE SCALE GENOMIC DNA]</scope>
    <source>
        <strain evidence="3 4">SS14</strain>
    </source>
</reference>
<sequence length="157" mass="16659">MQLLSIFGPILFAIYLVVAQSTPADDNYVIINRGLSTGGNKLAITFNQPGQPPIMTPLVGGANQTWALATYNVVTQTITSVANTGQQVSVGSGDSFLMMGSPVFAVWSIYSSTVDSSWFNLFTKSKCILTSYTPESKLMVTPGLGLSGVLVRMPLSA</sequence>
<dbReference type="Gene3D" id="2.80.10.50">
    <property type="match status" value="1"/>
</dbReference>
<dbReference type="EMBL" id="KN837367">
    <property type="protein sequence ID" value="KIJ26494.1"/>
    <property type="molecule type" value="Genomic_DNA"/>
</dbReference>
<evidence type="ECO:0000313" key="3">
    <source>
        <dbReference type="EMBL" id="KIJ26494.1"/>
    </source>
</evidence>
<organism evidence="3 4">
    <name type="scientific">Sphaerobolus stellatus (strain SS14)</name>
    <dbReference type="NCBI Taxonomy" id="990650"/>
    <lineage>
        <taxon>Eukaryota</taxon>
        <taxon>Fungi</taxon>
        <taxon>Dikarya</taxon>
        <taxon>Basidiomycota</taxon>
        <taxon>Agaricomycotina</taxon>
        <taxon>Agaricomycetes</taxon>
        <taxon>Phallomycetidae</taxon>
        <taxon>Geastrales</taxon>
        <taxon>Sphaerobolaceae</taxon>
        <taxon>Sphaerobolus</taxon>
    </lineage>
</organism>
<proteinExistence type="predicted"/>
<evidence type="ECO:0000256" key="1">
    <source>
        <dbReference type="SAM" id="SignalP"/>
    </source>
</evidence>
<feature type="domain" description="CCL2-like lectin" evidence="2">
    <location>
        <begin position="27"/>
        <end position="112"/>
    </location>
</feature>
<protein>
    <recommendedName>
        <fullName evidence="2">CCL2-like lectin domain-containing protein</fullName>
    </recommendedName>
</protein>
<evidence type="ECO:0000259" key="2">
    <source>
        <dbReference type="Pfam" id="PF21595"/>
    </source>
</evidence>
<keyword evidence="1" id="KW-0732">Signal</keyword>
<dbReference type="Proteomes" id="UP000054279">
    <property type="component" value="Unassembled WGS sequence"/>
</dbReference>
<feature type="chain" id="PRO_5002204422" description="CCL2-like lectin domain-containing protein" evidence="1">
    <location>
        <begin position="20"/>
        <end position="157"/>
    </location>
</feature>